<dbReference type="EMBL" id="MLQR01000048">
    <property type="protein sequence ID" value="OIJ10800.1"/>
    <property type="molecule type" value="Genomic_DNA"/>
</dbReference>
<gene>
    <name evidence="7" type="ORF">BKP37_17210</name>
</gene>
<evidence type="ECO:0000259" key="6">
    <source>
        <dbReference type="PROSITE" id="PS50929"/>
    </source>
</evidence>
<protein>
    <recommendedName>
        <fullName evidence="6">ABC transmembrane type-1 domain-containing protein</fullName>
    </recommendedName>
</protein>
<dbReference type="Pfam" id="PF00664">
    <property type="entry name" value="ABC_membrane"/>
    <property type="match status" value="1"/>
</dbReference>
<name>A0A1S2LEY0_9BACI</name>
<dbReference type="Gene3D" id="1.20.1560.10">
    <property type="entry name" value="ABC transporter type 1, transmembrane domain"/>
    <property type="match status" value="1"/>
</dbReference>
<feature type="transmembrane region" description="Helical" evidence="5">
    <location>
        <begin position="62"/>
        <end position="85"/>
    </location>
</feature>
<organism evidence="7 8">
    <name type="scientific">Anaerobacillus alkalilacustris</name>
    <dbReference type="NCBI Taxonomy" id="393763"/>
    <lineage>
        <taxon>Bacteria</taxon>
        <taxon>Bacillati</taxon>
        <taxon>Bacillota</taxon>
        <taxon>Bacilli</taxon>
        <taxon>Bacillales</taxon>
        <taxon>Bacillaceae</taxon>
        <taxon>Anaerobacillus</taxon>
    </lineage>
</organism>
<evidence type="ECO:0000313" key="7">
    <source>
        <dbReference type="EMBL" id="OIJ10800.1"/>
    </source>
</evidence>
<feature type="domain" description="ABC transmembrane type-1" evidence="6">
    <location>
        <begin position="1"/>
        <end position="101"/>
    </location>
</feature>
<dbReference type="PROSITE" id="PS50929">
    <property type="entry name" value="ABC_TM1F"/>
    <property type="match status" value="1"/>
</dbReference>
<evidence type="ECO:0000256" key="3">
    <source>
        <dbReference type="ARBA" id="ARBA00022989"/>
    </source>
</evidence>
<evidence type="ECO:0000256" key="1">
    <source>
        <dbReference type="ARBA" id="ARBA00004651"/>
    </source>
</evidence>
<dbReference type="GO" id="GO:0005886">
    <property type="term" value="C:plasma membrane"/>
    <property type="evidence" value="ECO:0007669"/>
    <property type="project" value="UniProtKB-SubCell"/>
</dbReference>
<keyword evidence="8" id="KW-1185">Reference proteome</keyword>
<dbReference type="InterPro" id="IPR011527">
    <property type="entry name" value="ABC1_TM_dom"/>
</dbReference>
<evidence type="ECO:0000313" key="8">
    <source>
        <dbReference type="Proteomes" id="UP000179524"/>
    </source>
</evidence>
<evidence type="ECO:0000256" key="5">
    <source>
        <dbReference type="SAM" id="Phobius"/>
    </source>
</evidence>
<sequence>MRKVVKIFHSVQNKLDIVNGVMRENLAGMRLIKAFFTKKYEQNRFGKANHELKDKTVNALRLIELTMPVLLLVMNISILFILWFGSFQVNNCTINIGELLP</sequence>
<evidence type="ECO:0000256" key="2">
    <source>
        <dbReference type="ARBA" id="ARBA00022692"/>
    </source>
</evidence>
<dbReference type="GO" id="GO:0140359">
    <property type="term" value="F:ABC-type transporter activity"/>
    <property type="evidence" value="ECO:0007669"/>
    <property type="project" value="InterPro"/>
</dbReference>
<evidence type="ECO:0000256" key="4">
    <source>
        <dbReference type="ARBA" id="ARBA00023136"/>
    </source>
</evidence>
<comment type="caution">
    <text evidence="7">The sequence shown here is derived from an EMBL/GenBank/DDBJ whole genome shotgun (WGS) entry which is preliminary data.</text>
</comment>
<dbReference type="InterPro" id="IPR036640">
    <property type="entry name" value="ABC1_TM_sf"/>
</dbReference>
<reference evidence="7 8" key="1">
    <citation type="submission" date="2016-10" db="EMBL/GenBank/DDBJ databases">
        <title>Draft genome sequences of four alkaliphilic bacteria belonging to the Anaerobacillus genus.</title>
        <authorList>
            <person name="Bassil N.M."/>
            <person name="Lloyd J.R."/>
        </authorList>
    </citation>
    <scope>NUCLEOTIDE SEQUENCE [LARGE SCALE GENOMIC DNA]</scope>
    <source>
        <strain evidence="7 8">DSM 18345</strain>
    </source>
</reference>
<dbReference type="AlphaFoldDB" id="A0A1S2LEY0"/>
<accession>A0A1S2LEY0</accession>
<dbReference type="Proteomes" id="UP000179524">
    <property type="component" value="Unassembled WGS sequence"/>
</dbReference>
<keyword evidence="4 5" id="KW-0472">Membrane</keyword>
<dbReference type="GO" id="GO:0005524">
    <property type="term" value="F:ATP binding"/>
    <property type="evidence" value="ECO:0007669"/>
    <property type="project" value="InterPro"/>
</dbReference>
<dbReference type="SUPFAM" id="SSF90123">
    <property type="entry name" value="ABC transporter transmembrane region"/>
    <property type="match status" value="1"/>
</dbReference>
<keyword evidence="2 5" id="KW-0812">Transmembrane</keyword>
<proteinExistence type="predicted"/>
<comment type="subcellular location">
    <subcellularLocation>
        <location evidence="1">Cell membrane</location>
        <topology evidence="1">Multi-pass membrane protein</topology>
    </subcellularLocation>
</comment>
<keyword evidence="3 5" id="KW-1133">Transmembrane helix</keyword>